<feature type="non-terminal residue" evidence="1">
    <location>
        <position position="23"/>
    </location>
</feature>
<gene>
    <name evidence="1" type="ORF">EAI_06661</name>
</gene>
<keyword evidence="2" id="KW-1185">Reference proteome</keyword>
<feature type="non-terminal residue" evidence="1">
    <location>
        <position position="1"/>
    </location>
</feature>
<organism evidence="2">
    <name type="scientific">Harpegnathos saltator</name>
    <name type="common">Jerdon's jumping ant</name>
    <dbReference type="NCBI Taxonomy" id="610380"/>
    <lineage>
        <taxon>Eukaryota</taxon>
        <taxon>Metazoa</taxon>
        <taxon>Ecdysozoa</taxon>
        <taxon>Arthropoda</taxon>
        <taxon>Hexapoda</taxon>
        <taxon>Insecta</taxon>
        <taxon>Pterygota</taxon>
        <taxon>Neoptera</taxon>
        <taxon>Endopterygota</taxon>
        <taxon>Hymenoptera</taxon>
        <taxon>Apocrita</taxon>
        <taxon>Aculeata</taxon>
        <taxon>Formicoidea</taxon>
        <taxon>Formicidae</taxon>
        <taxon>Ponerinae</taxon>
        <taxon>Ponerini</taxon>
        <taxon>Harpegnathos</taxon>
    </lineage>
</organism>
<name>E2C927_HARSA</name>
<protein>
    <submittedName>
        <fullName evidence="1">Uncharacterized protein</fullName>
    </submittedName>
</protein>
<evidence type="ECO:0000313" key="2">
    <source>
        <dbReference type="Proteomes" id="UP000008237"/>
    </source>
</evidence>
<evidence type="ECO:0000313" key="1">
    <source>
        <dbReference type="EMBL" id="EFN75552.1"/>
    </source>
</evidence>
<accession>E2C927</accession>
<proteinExistence type="predicted"/>
<sequence length="23" mass="2791">PRLINRDRLILLQDNTRLHVAYT</sequence>
<dbReference type="Proteomes" id="UP000008237">
    <property type="component" value="Unassembled WGS sequence"/>
</dbReference>
<dbReference type="EMBL" id="GL453770">
    <property type="protein sequence ID" value="EFN75552.1"/>
    <property type="molecule type" value="Genomic_DNA"/>
</dbReference>
<reference evidence="1 2" key="1">
    <citation type="journal article" date="2010" name="Science">
        <title>Genomic comparison of the ants Camponotus floridanus and Harpegnathos saltator.</title>
        <authorList>
            <person name="Bonasio R."/>
            <person name="Zhang G."/>
            <person name="Ye C."/>
            <person name="Mutti N.S."/>
            <person name="Fang X."/>
            <person name="Qin N."/>
            <person name="Donahue G."/>
            <person name="Yang P."/>
            <person name="Li Q."/>
            <person name="Li C."/>
            <person name="Zhang P."/>
            <person name="Huang Z."/>
            <person name="Berger S.L."/>
            <person name="Reinberg D."/>
            <person name="Wang J."/>
            <person name="Liebig J."/>
        </authorList>
    </citation>
    <scope>NUCLEOTIDE SEQUENCE [LARGE SCALE GENOMIC DNA]</scope>
    <source>
        <strain evidence="1 2">R22 G/1</strain>
    </source>
</reference>
<dbReference type="AlphaFoldDB" id="E2C927"/>
<dbReference type="InParanoid" id="E2C927"/>